<evidence type="ECO:0000256" key="1">
    <source>
        <dbReference type="SAM" id="MobiDB-lite"/>
    </source>
</evidence>
<dbReference type="Proteomes" id="UP000823561">
    <property type="component" value="Chromosome 13"/>
</dbReference>
<dbReference type="EMBL" id="JADWDJ010000013">
    <property type="protein sequence ID" value="KAG5271879.1"/>
    <property type="molecule type" value="Genomic_DNA"/>
</dbReference>
<gene>
    <name evidence="2" type="ORF">AALO_G00185140</name>
</gene>
<feature type="compositionally biased region" description="Polar residues" evidence="1">
    <location>
        <begin position="190"/>
        <end position="199"/>
    </location>
</feature>
<comment type="caution">
    <text evidence="2">The sequence shown here is derived from an EMBL/GenBank/DDBJ whole genome shotgun (WGS) entry which is preliminary data.</text>
</comment>
<protein>
    <submittedName>
        <fullName evidence="2">Uncharacterized protein</fullName>
    </submittedName>
</protein>
<feature type="compositionally biased region" description="Basic residues" evidence="1">
    <location>
        <begin position="28"/>
        <end position="44"/>
    </location>
</feature>
<feature type="region of interest" description="Disordered" evidence="1">
    <location>
        <begin position="18"/>
        <end position="47"/>
    </location>
</feature>
<proteinExistence type="predicted"/>
<feature type="compositionally biased region" description="Basic and acidic residues" evidence="1">
    <location>
        <begin position="113"/>
        <end position="125"/>
    </location>
</feature>
<dbReference type="AlphaFoldDB" id="A0AAV6G9S2"/>
<evidence type="ECO:0000313" key="3">
    <source>
        <dbReference type="Proteomes" id="UP000823561"/>
    </source>
</evidence>
<sequence length="248" mass="28667">MKLGELFSCCLPLRRKKHRNERVDTSKKKLRKETKRLKKKMADRRRKEALELDISKVQSVETIESLDDVKDGSAERIEGENAMMAIHHVEMANSSPVSHLRAEKEIISVPDPEFSKEDCNPKESSVHQGTPQLDEREGRTLTLHDGDGTRPVPRVELDWGTAKTPGERDVFEEQRRKTLRGFFERRGLTSLNAATQPILSTEDEKPRLSTEDEKPRLSTKDEKPIPHLQRLKTKEMMEEKRRAFFIDS</sequence>
<organism evidence="2 3">
    <name type="scientific">Alosa alosa</name>
    <name type="common">allis shad</name>
    <dbReference type="NCBI Taxonomy" id="278164"/>
    <lineage>
        <taxon>Eukaryota</taxon>
        <taxon>Metazoa</taxon>
        <taxon>Chordata</taxon>
        <taxon>Craniata</taxon>
        <taxon>Vertebrata</taxon>
        <taxon>Euteleostomi</taxon>
        <taxon>Actinopterygii</taxon>
        <taxon>Neopterygii</taxon>
        <taxon>Teleostei</taxon>
        <taxon>Clupei</taxon>
        <taxon>Clupeiformes</taxon>
        <taxon>Clupeoidei</taxon>
        <taxon>Clupeidae</taxon>
        <taxon>Alosa</taxon>
    </lineage>
</organism>
<accession>A0AAV6G9S2</accession>
<feature type="region of interest" description="Disordered" evidence="1">
    <location>
        <begin position="190"/>
        <end position="226"/>
    </location>
</feature>
<keyword evidence="3" id="KW-1185">Reference proteome</keyword>
<evidence type="ECO:0000313" key="2">
    <source>
        <dbReference type="EMBL" id="KAG5271879.1"/>
    </source>
</evidence>
<reference evidence="2" key="1">
    <citation type="submission" date="2020-10" db="EMBL/GenBank/DDBJ databases">
        <title>Chromosome-scale genome assembly of the Allis shad, Alosa alosa.</title>
        <authorList>
            <person name="Margot Z."/>
            <person name="Christophe K."/>
            <person name="Cabau C."/>
            <person name="Louis A."/>
            <person name="Berthelot C."/>
            <person name="Parey E."/>
            <person name="Roest Crollius H."/>
            <person name="Montfort J."/>
            <person name="Robinson-Rechavi M."/>
            <person name="Bucao C."/>
            <person name="Bouchez O."/>
            <person name="Gislard M."/>
            <person name="Lluch J."/>
            <person name="Milhes M."/>
            <person name="Lampietro C."/>
            <person name="Lopez Roques C."/>
            <person name="Donnadieu C."/>
            <person name="Braasch I."/>
            <person name="Desvignes T."/>
            <person name="Postlethwait J."/>
            <person name="Bobe J."/>
            <person name="Guiguen Y."/>
        </authorList>
    </citation>
    <scope>NUCLEOTIDE SEQUENCE</scope>
    <source>
        <strain evidence="2">M-15738</strain>
        <tissue evidence="2">Blood</tissue>
    </source>
</reference>
<feature type="compositionally biased region" description="Basic and acidic residues" evidence="1">
    <location>
        <begin position="202"/>
        <end position="225"/>
    </location>
</feature>
<name>A0AAV6G9S2_9TELE</name>
<feature type="region of interest" description="Disordered" evidence="1">
    <location>
        <begin position="112"/>
        <end position="136"/>
    </location>
</feature>